<keyword evidence="3" id="KW-0963">Cytoplasm</keyword>
<reference evidence="23" key="1">
    <citation type="journal article" date="2019" name="G3 (Bethesda)">
        <title>Genome Assemblies of Two Rare Opportunistic Yeast Pathogens: Diutina rugosa (syn. Candida rugosa) and Trichomonascus ciferrii (syn. Candida ciferrii).</title>
        <authorList>
            <person name="Mixao V."/>
            <person name="Saus E."/>
            <person name="Hansen A.P."/>
            <person name="Lass-Florl C."/>
            <person name="Gabaldon T."/>
        </authorList>
    </citation>
    <scope>NUCLEOTIDE SEQUENCE</scope>
    <source>
        <strain evidence="23">CBS 4856</strain>
    </source>
</reference>
<dbReference type="InterPro" id="IPR012337">
    <property type="entry name" value="RNaseH-like_sf"/>
</dbReference>
<keyword evidence="15" id="KW-0239">DNA-directed DNA polymerase</keyword>
<dbReference type="InterPro" id="IPR001584">
    <property type="entry name" value="Integrase_cat-core"/>
</dbReference>
<keyword evidence="12" id="KW-0694">RNA-binding</keyword>
<evidence type="ECO:0000256" key="4">
    <source>
        <dbReference type="ARBA" id="ARBA00022578"/>
    </source>
</evidence>
<dbReference type="GO" id="GO:0004523">
    <property type="term" value="F:RNA-DNA hybrid ribonuclease activity"/>
    <property type="evidence" value="ECO:0007669"/>
    <property type="project" value="UniProtKB-EC"/>
</dbReference>
<evidence type="ECO:0000256" key="6">
    <source>
        <dbReference type="ARBA" id="ARBA00022695"/>
    </source>
</evidence>
<dbReference type="EMBL" id="SWFS01000389">
    <property type="protein sequence ID" value="KAA8906873.1"/>
    <property type="molecule type" value="Genomic_DNA"/>
</dbReference>
<dbReference type="GO" id="GO:0005634">
    <property type="term" value="C:nucleus"/>
    <property type="evidence" value="ECO:0007669"/>
    <property type="project" value="UniProtKB-ARBA"/>
</dbReference>
<dbReference type="InterPro" id="IPR036397">
    <property type="entry name" value="RNaseH_sf"/>
</dbReference>
<evidence type="ECO:0000256" key="21">
    <source>
        <dbReference type="ARBA" id="ARBA00049244"/>
    </source>
</evidence>
<evidence type="ECO:0000313" key="24">
    <source>
        <dbReference type="Proteomes" id="UP000761534"/>
    </source>
</evidence>
<comment type="function">
    <text evidence="19">Integrase (IN) targets the VLP to the nucleus, where a subparticle preintegration complex (PIC) containing at least integrase and the newly synthesized dsDNA copy of the retrotransposon must transit the nuclear membrane. Once in the nucleus, integrase performs the integration of the dsDNA into the host genome.</text>
</comment>
<keyword evidence="14" id="KW-0695">RNA-directed DNA polymerase</keyword>
<evidence type="ECO:0000256" key="7">
    <source>
        <dbReference type="ARBA" id="ARBA00022722"/>
    </source>
</evidence>
<dbReference type="PROSITE" id="PS50994">
    <property type="entry name" value="INTEGRASE"/>
    <property type="match status" value="1"/>
</dbReference>
<comment type="catalytic activity">
    <reaction evidence="20">
        <text>DNA(n) + a 2'-deoxyribonucleoside 5'-triphosphate = DNA(n+1) + diphosphate</text>
        <dbReference type="Rhea" id="RHEA:22508"/>
        <dbReference type="Rhea" id="RHEA-COMP:17339"/>
        <dbReference type="Rhea" id="RHEA-COMP:17340"/>
        <dbReference type="ChEBI" id="CHEBI:33019"/>
        <dbReference type="ChEBI" id="CHEBI:61560"/>
        <dbReference type="ChEBI" id="CHEBI:173112"/>
        <dbReference type="EC" id="2.7.7.49"/>
    </reaction>
</comment>
<dbReference type="GO" id="GO:0005737">
    <property type="term" value="C:cytoplasm"/>
    <property type="evidence" value="ECO:0007669"/>
    <property type="project" value="UniProtKB-SubCell"/>
</dbReference>
<comment type="catalytic activity">
    <reaction evidence="1">
        <text>Endonucleolytic cleavage to 5'-phosphomonoester.</text>
        <dbReference type="EC" id="3.1.26.4"/>
    </reaction>
</comment>
<evidence type="ECO:0000256" key="13">
    <source>
        <dbReference type="ARBA" id="ARBA00022908"/>
    </source>
</evidence>
<comment type="caution">
    <text evidence="23">The sequence shown here is derived from an EMBL/GenBank/DDBJ whole genome shotgun (WGS) entry which is preliminary data.</text>
</comment>
<evidence type="ECO:0000313" key="23">
    <source>
        <dbReference type="EMBL" id="KAA8906873.1"/>
    </source>
</evidence>
<keyword evidence="24" id="KW-1185">Reference proteome</keyword>
<comment type="function">
    <text evidence="18">Reverse transcriptase/ribonuclease H (RT) is a multifunctional enzyme that catalyzes the conversion of the retro-elements RNA genome into dsDNA within the VLP. The enzyme displays a DNA polymerase activity that can copy either DNA or RNA templates, and a ribonuclease H (RNase H) activity that cleaves the RNA strand of RNA-DNA heteroduplexes during plus-strand synthesis and hydrolyzes RNA primers. The conversion leads to a linear dsDNA copy of the retrotransposon that includes long terminal repeats (LTRs) at both ends.</text>
</comment>
<feature type="domain" description="Integrase catalytic" evidence="22">
    <location>
        <begin position="162"/>
        <end position="277"/>
    </location>
</feature>
<sequence>MFLDGVYYIHGLSGTFLSTKLFFDNPKFDLDIDGKGYQRPHVMAPDGSEKRFVHNYVTRGNLSYLKLPLSIKEKENERDFLNAITTSQYSKHQIIMDIHNKGHTCTNFYTIFENIRKSGTIWGKACDGVDGFLKGLDPKDFRCDFYERAKTTNKSYPLTHTRAENKGNIIHSDLTGDLLLSVEGYKNLSIFRDDNTGFVWARPLFQKNDVAQEFVYLKRLIETQFETKVKTLRTDNGGEYQDDEFQKYLKANGMQHQTIVPRIHEQNGTAERTIRTLCGLIRANMLQGNIPDQFWAVCSYYCATVMNCVYLHDDPSEEDTGDNNQGSVRKTAYQRLFGRKPDLSDLHVFGCDAVIFIPVEDQGSAFSPRGIDGFYLCPMTSSKGAWIFVVDHQEIVGAYHVDESSFNNVLCDDKALGTPAYRRCRVSALNKWLDAWSRKMTQG</sequence>
<dbReference type="PANTHER" id="PTHR42648">
    <property type="entry name" value="TRANSPOSASE, PUTATIVE-RELATED"/>
    <property type="match status" value="1"/>
</dbReference>
<evidence type="ECO:0000256" key="17">
    <source>
        <dbReference type="ARBA" id="ARBA00023172"/>
    </source>
</evidence>
<evidence type="ECO:0000259" key="22">
    <source>
        <dbReference type="PROSITE" id="PS50994"/>
    </source>
</evidence>
<organism evidence="23 24">
    <name type="scientific">Trichomonascus ciferrii</name>
    <dbReference type="NCBI Taxonomy" id="44093"/>
    <lineage>
        <taxon>Eukaryota</taxon>
        <taxon>Fungi</taxon>
        <taxon>Dikarya</taxon>
        <taxon>Ascomycota</taxon>
        <taxon>Saccharomycotina</taxon>
        <taxon>Dipodascomycetes</taxon>
        <taxon>Dipodascales</taxon>
        <taxon>Trichomonascaceae</taxon>
        <taxon>Trichomonascus</taxon>
        <taxon>Trichomonascus ciferrii complex</taxon>
    </lineage>
</organism>
<protein>
    <recommendedName>
        <fullName evidence="22">Integrase catalytic domain-containing protein</fullName>
    </recommendedName>
</protein>
<gene>
    <name evidence="23" type="ORF">TRICI_005057</name>
</gene>
<evidence type="ECO:0000256" key="19">
    <source>
        <dbReference type="ARBA" id="ARBA00025615"/>
    </source>
</evidence>
<keyword evidence="10" id="KW-0378">Hydrolase</keyword>
<keyword evidence="16" id="KW-0238">DNA-binding</keyword>
<keyword evidence="13" id="KW-0229">DNA integration</keyword>
<dbReference type="Pfam" id="PF00665">
    <property type="entry name" value="rve"/>
    <property type="match status" value="1"/>
</dbReference>
<evidence type="ECO:0000256" key="8">
    <source>
        <dbReference type="ARBA" id="ARBA00022723"/>
    </source>
</evidence>
<dbReference type="Gene3D" id="3.30.420.10">
    <property type="entry name" value="Ribonuclease H-like superfamily/Ribonuclease H"/>
    <property type="match status" value="1"/>
</dbReference>
<dbReference type="GO" id="GO:0003723">
    <property type="term" value="F:RNA binding"/>
    <property type="evidence" value="ECO:0007669"/>
    <property type="project" value="UniProtKB-KW"/>
</dbReference>
<evidence type="ECO:0000256" key="20">
    <source>
        <dbReference type="ARBA" id="ARBA00048173"/>
    </source>
</evidence>
<keyword evidence="17" id="KW-0233">DNA recombination</keyword>
<dbReference type="GO" id="GO:0003887">
    <property type="term" value="F:DNA-directed DNA polymerase activity"/>
    <property type="evidence" value="ECO:0007669"/>
    <property type="project" value="UniProtKB-KW"/>
</dbReference>
<dbReference type="PANTHER" id="PTHR42648:SF11">
    <property type="entry name" value="TRANSPOSON TY4-P GAG-POL POLYPROTEIN"/>
    <property type="match status" value="1"/>
</dbReference>
<keyword evidence="8" id="KW-0479">Metal-binding</keyword>
<dbReference type="InterPro" id="IPR039537">
    <property type="entry name" value="Retrotran_Ty1/copia-like"/>
</dbReference>
<evidence type="ECO:0000256" key="15">
    <source>
        <dbReference type="ARBA" id="ARBA00022932"/>
    </source>
</evidence>
<dbReference type="Proteomes" id="UP000761534">
    <property type="component" value="Unassembled WGS sequence"/>
</dbReference>
<comment type="catalytic activity">
    <reaction evidence="21">
        <text>DNA(n) + a 2'-deoxyribonucleoside 5'-triphosphate = DNA(n+1) + diphosphate</text>
        <dbReference type="Rhea" id="RHEA:22508"/>
        <dbReference type="Rhea" id="RHEA-COMP:17339"/>
        <dbReference type="Rhea" id="RHEA-COMP:17340"/>
        <dbReference type="ChEBI" id="CHEBI:33019"/>
        <dbReference type="ChEBI" id="CHEBI:61560"/>
        <dbReference type="ChEBI" id="CHEBI:173112"/>
        <dbReference type="EC" id="2.7.7.7"/>
    </reaction>
</comment>
<proteinExistence type="predicted"/>
<evidence type="ECO:0000256" key="11">
    <source>
        <dbReference type="ARBA" id="ARBA00022842"/>
    </source>
</evidence>
<evidence type="ECO:0000256" key="14">
    <source>
        <dbReference type="ARBA" id="ARBA00022918"/>
    </source>
</evidence>
<dbReference type="OrthoDB" id="4075035at2759"/>
<keyword evidence="9" id="KW-0255">Endonuclease</keyword>
<dbReference type="AlphaFoldDB" id="A0A642UWN2"/>
<evidence type="ECO:0000256" key="18">
    <source>
        <dbReference type="ARBA" id="ARBA00025590"/>
    </source>
</evidence>
<dbReference type="GO" id="GO:0006310">
    <property type="term" value="P:DNA recombination"/>
    <property type="evidence" value="ECO:0007669"/>
    <property type="project" value="UniProtKB-KW"/>
</dbReference>
<keyword evidence="7" id="KW-0540">Nuclease</keyword>
<name>A0A642UWN2_9ASCO</name>
<evidence type="ECO:0000256" key="12">
    <source>
        <dbReference type="ARBA" id="ARBA00022884"/>
    </source>
</evidence>
<dbReference type="VEuPathDB" id="FungiDB:TRICI_005057"/>
<evidence type="ECO:0000256" key="3">
    <source>
        <dbReference type="ARBA" id="ARBA00022490"/>
    </source>
</evidence>
<evidence type="ECO:0000256" key="1">
    <source>
        <dbReference type="ARBA" id="ARBA00000077"/>
    </source>
</evidence>
<accession>A0A642UWN2</accession>
<dbReference type="GO" id="GO:0003964">
    <property type="term" value="F:RNA-directed DNA polymerase activity"/>
    <property type="evidence" value="ECO:0007669"/>
    <property type="project" value="UniProtKB-KW"/>
</dbReference>
<dbReference type="GO" id="GO:0003677">
    <property type="term" value="F:DNA binding"/>
    <property type="evidence" value="ECO:0007669"/>
    <property type="project" value="UniProtKB-KW"/>
</dbReference>
<dbReference type="SUPFAM" id="SSF53098">
    <property type="entry name" value="Ribonuclease H-like"/>
    <property type="match status" value="1"/>
</dbReference>
<keyword evidence="11" id="KW-0460">Magnesium</keyword>
<evidence type="ECO:0000256" key="5">
    <source>
        <dbReference type="ARBA" id="ARBA00022679"/>
    </source>
</evidence>
<evidence type="ECO:0000256" key="10">
    <source>
        <dbReference type="ARBA" id="ARBA00022801"/>
    </source>
</evidence>
<dbReference type="GO" id="GO:0046872">
    <property type="term" value="F:metal ion binding"/>
    <property type="evidence" value="ECO:0007669"/>
    <property type="project" value="UniProtKB-KW"/>
</dbReference>
<keyword evidence="4" id="KW-0815">Transposition</keyword>
<dbReference type="GO" id="GO:0015074">
    <property type="term" value="P:DNA integration"/>
    <property type="evidence" value="ECO:0007669"/>
    <property type="project" value="UniProtKB-KW"/>
</dbReference>
<comment type="subcellular location">
    <subcellularLocation>
        <location evidence="2">Cytoplasm</location>
    </subcellularLocation>
</comment>
<evidence type="ECO:0000256" key="16">
    <source>
        <dbReference type="ARBA" id="ARBA00023125"/>
    </source>
</evidence>
<evidence type="ECO:0000256" key="9">
    <source>
        <dbReference type="ARBA" id="ARBA00022759"/>
    </source>
</evidence>
<dbReference type="GO" id="GO:0032196">
    <property type="term" value="P:transposition"/>
    <property type="evidence" value="ECO:0007669"/>
    <property type="project" value="UniProtKB-KW"/>
</dbReference>
<evidence type="ECO:0000256" key="2">
    <source>
        <dbReference type="ARBA" id="ARBA00004496"/>
    </source>
</evidence>
<keyword evidence="5" id="KW-0808">Transferase</keyword>
<keyword evidence="6" id="KW-0548">Nucleotidyltransferase</keyword>